<accession>A0ABD3NLL4</accession>
<keyword evidence="4 6" id="KW-0235">DNA replication</keyword>
<evidence type="ECO:0000256" key="2">
    <source>
        <dbReference type="ARBA" id="ARBA00007299"/>
    </source>
</evidence>
<evidence type="ECO:0000256" key="7">
    <source>
        <dbReference type="SAM" id="MobiDB-lite"/>
    </source>
</evidence>
<evidence type="ECO:0000256" key="5">
    <source>
        <dbReference type="ARBA" id="ARBA00023242"/>
    </source>
</evidence>
<evidence type="ECO:0000256" key="6">
    <source>
        <dbReference type="PIRNR" id="PIRNR018300"/>
    </source>
</evidence>
<evidence type="ECO:0000313" key="11">
    <source>
        <dbReference type="Proteomes" id="UP001530400"/>
    </source>
</evidence>
<reference evidence="10 11" key="1">
    <citation type="submission" date="2024-10" db="EMBL/GenBank/DDBJ databases">
        <title>Updated reference genomes for cyclostephanoid diatoms.</title>
        <authorList>
            <person name="Roberts W.R."/>
            <person name="Alverson A.J."/>
        </authorList>
    </citation>
    <scope>NUCLEOTIDE SEQUENCE [LARGE SCALE GENOMIC DNA]</scope>
    <source>
        <strain evidence="10 11">AJA010-31</strain>
    </source>
</reference>
<organism evidence="10 11">
    <name type="scientific">Cyclotella atomus</name>
    <dbReference type="NCBI Taxonomy" id="382360"/>
    <lineage>
        <taxon>Eukaryota</taxon>
        <taxon>Sar</taxon>
        <taxon>Stramenopiles</taxon>
        <taxon>Ochrophyta</taxon>
        <taxon>Bacillariophyta</taxon>
        <taxon>Coscinodiscophyceae</taxon>
        <taxon>Thalassiosirophycidae</taxon>
        <taxon>Stephanodiscales</taxon>
        <taxon>Stephanodiscaceae</taxon>
        <taxon>Cyclotella</taxon>
    </lineage>
</organism>
<proteinExistence type="inferred from homology"/>
<dbReference type="Pfam" id="PF04042">
    <property type="entry name" value="DNA_pol_E_B"/>
    <property type="match status" value="1"/>
</dbReference>
<dbReference type="InterPro" id="IPR054300">
    <property type="entry name" value="OB_DPOA2"/>
</dbReference>
<dbReference type="GO" id="GO:0006260">
    <property type="term" value="P:DNA replication"/>
    <property type="evidence" value="ECO:0007669"/>
    <property type="project" value="UniProtKB-KW"/>
</dbReference>
<feature type="domain" description="DNA polymerase alpha/delta/epsilon subunit B" evidence="8">
    <location>
        <begin position="346"/>
        <end position="572"/>
    </location>
</feature>
<dbReference type="PANTHER" id="PTHR23061">
    <property type="entry name" value="DNA POLYMERASE 2 ALPHA 70 KDA SUBUNIT"/>
    <property type="match status" value="1"/>
</dbReference>
<comment type="similarity">
    <text evidence="2 6">Belongs to the DNA polymerase alpha subunit B family.</text>
</comment>
<dbReference type="Gene3D" id="3.60.21.60">
    <property type="match status" value="2"/>
</dbReference>
<evidence type="ECO:0000256" key="4">
    <source>
        <dbReference type="ARBA" id="ARBA00022705"/>
    </source>
</evidence>
<evidence type="ECO:0000256" key="1">
    <source>
        <dbReference type="ARBA" id="ARBA00004123"/>
    </source>
</evidence>
<dbReference type="PIRSF" id="PIRSF018300">
    <property type="entry name" value="DNA_pol_alph_2"/>
    <property type="match status" value="1"/>
</dbReference>
<dbReference type="InterPro" id="IPR016722">
    <property type="entry name" value="DNA_pol_alpha_bsu"/>
</dbReference>
<comment type="subcellular location">
    <subcellularLocation>
        <location evidence="1 6">Nucleus</location>
    </subcellularLocation>
</comment>
<dbReference type="Proteomes" id="UP001530400">
    <property type="component" value="Unassembled WGS sequence"/>
</dbReference>
<dbReference type="PANTHER" id="PTHR23061:SF12">
    <property type="entry name" value="DNA POLYMERASE ALPHA SUBUNIT B"/>
    <property type="match status" value="1"/>
</dbReference>
<keyword evidence="5 6" id="KW-0539">Nucleus</keyword>
<evidence type="ECO:0000259" key="9">
    <source>
        <dbReference type="Pfam" id="PF22062"/>
    </source>
</evidence>
<feature type="domain" description="DNA polymerase alpha subunit B OB" evidence="9">
    <location>
        <begin position="242"/>
        <end position="323"/>
    </location>
</feature>
<evidence type="ECO:0000256" key="3">
    <source>
        <dbReference type="ARBA" id="ARBA00018596"/>
    </source>
</evidence>
<dbReference type="GO" id="GO:0005634">
    <property type="term" value="C:nucleus"/>
    <property type="evidence" value="ECO:0007669"/>
    <property type="project" value="UniProtKB-SubCell"/>
</dbReference>
<name>A0ABD3NLL4_9STRA</name>
<dbReference type="EMBL" id="JALLPJ020001195">
    <property type="protein sequence ID" value="KAL3774420.1"/>
    <property type="molecule type" value="Genomic_DNA"/>
</dbReference>
<protein>
    <recommendedName>
        <fullName evidence="3 6">DNA polymerase alpha subunit B</fullName>
    </recommendedName>
</protein>
<evidence type="ECO:0000259" key="8">
    <source>
        <dbReference type="Pfam" id="PF04042"/>
    </source>
</evidence>
<gene>
    <name evidence="10" type="ORF">ACHAWO_008818</name>
</gene>
<sequence length="631" mass="67922">MTLAQSSFGPLPAPLSTRLTALSTSHSLTIPQLHECWEAYSLTRNITTLTDATISGFETHVRSTHKAKGSTVLTNNSALGKRTTAGVTPSPAPKRDRSGVSAVDSINGAVTPSKNNIAAATATTPGSAKSIGSAITITPQKSIGYSARVGKNTTVVTYNPCNLEELQGGTNGNATVNVHPLSKPPKERHGFAPLVARAKSLEERLLRMNDAICKTHGFKSEEEDMVACAEGRVMEEVRAYWTPVGVPGQSGVVCVGRICNEAHSGRLNSHSLLLEGSRAHSSGSRISLDLPSDLSYSLFPGQIVALEGMNSSGRIMRPISVIEGAPPPMPTSTKSELKDAKGVKIISMAGPYTTSDNLEYAPLVDAVLKISEEKPDVVILCGPFVDARQPLVEECIIEEDGVLKNVSHEYLFRIRIAELFSEMYENYSLDTQIVLVPSVDDAFLDSVYPQPPIADVESAMLEFGGLGLNDPNLKKKVHCVSNPATIKVNEVVIGVTSTDVLFHINCDSTSANLPPSGRLSRIAQHLIQQRSYYPLFPAAKGACLDLTQQELWEMPVQPDILITPSKLNPFAKEIMNSVVVNPGALTKNTTGGTYAVLDVHPLKEEKIESIGDDDEVENSVKDRVRVDIKRI</sequence>
<comment type="caution">
    <text evidence="10">The sequence shown here is derived from an EMBL/GenBank/DDBJ whole genome shotgun (WGS) entry which is preliminary data.</text>
</comment>
<dbReference type="AlphaFoldDB" id="A0ABD3NLL4"/>
<comment type="function">
    <text evidence="6">Accessory subunit of the DNA polymerase alpha complex (also known as the alpha DNA polymerase-primase complex) which plays an essential role in the initiation of DNA synthesis.</text>
</comment>
<dbReference type="InterPro" id="IPR007185">
    <property type="entry name" value="DNA_pol_a/d/e_bsu"/>
</dbReference>
<keyword evidence="11" id="KW-1185">Reference proteome</keyword>
<evidence type="ECO:0000313" key="10">
    <source>
        <dbReference type="EMBL" id="KAL3774420.1"/>
    </source>
</evidence>
<dbReference type="Pfam" id="PF22062">
    <property type="entry name" value="OB_DPOA2"/>
    <property type="match status" value="1"/>
</dbReference>
<feature type="region of interest" description="Disordered" evidence="7">
    <location>
        <begin position="80"/>
        <end position="107"/>
    </location>
</feature>